<dbReference type="AlphaFoldDB" id="A0A381QS33"/>
<comment type="cofactor">
    <cofactor evidence="1">
        <name>Zn(2+)</name>
        <dbReference type="ChEBI" id="CHEBI:29105"/>
    </cofactor>
</comment>
<proteinExistence type="predicted"/>
<dbReference type="SUPFAM" id="SSF51735">
    <property type="entry name" value="NAD(P)-binding Rossmann-fold domains"/>
    <property type="match status" value="1"/>
</dbReference>
<organism evidence="5">
    <name type="scientific">marine metagenome</name>
    <dbReference type="NCBI Taxonomy" id="408172"/>
    <lineage>
        <taxon>unclassified sequences</taxon>
        <taxon>metagenomes</taxon>
        <taxon>ecological metagenomes</taxon>
    </lineage>
</organism>
<sequence length="348" mass="36703">MKAITFQGIQSLAYEDIPDPGLLDSTDAIIRVTAAGICGSDLHPYFGREQGLDVGTVMGHELLGEVVEVGSDVRNFSIGDIGVAPFTTNCGSCFFCRSGLTARCETGQLFGWIENGLGLHGTQAEFVRVPMADSTLVVVPDGLDEGVALLAGDILSTAAFGAELAGVQTGDLVVVVGCGPVGLLSIRAAREKGAHQVVAVDSVVSRLKLARRFGAIPVNFKTEEAFEVVMACSEGRGADCAIEAVGSPEATRTAAELLRFGGSLAALGVHTEAHLALSPGEIYDRNLRYAGGRCSARYYMPAALRIAERDMDLISELISHRLPLSQGVEAYRSFAAREEGWSKVVLTP</sequence>
<evidence type="ECO:0000313" key="5">
    <source>
        <dbReference type="EMBL" id="SUZ82175.1"/>
    </source>
</evidence>
<dbReference type="InterPro" id="IPR013154">
    <property type="entry name" value="ADH-like_N"/>
</dbReference>
<evidence type="ECO:0000256" key="3">
    <source>
        <dbReference type="ARBA" id="ARBA00022833"/>
    </source>
</evidence>
<dbReference type="GO" id="GO:0016491">
    <property type="term" value="F:oxidoreductase activity"/>
    <property type="evidence" value="ECO:0007669"/>
    <property type="project" value="InterPro"/>
</dbReference>
<dbReference type="InterPro" id="IPR020843">
    <property type="entry name" value="ER"/>
</dbReference>
<name>A0A381QS33_9ZZZZ</name>
<dbReference type="PANTHER" id="PTHR42813">
    <property type="entry name" value="ZINC-TYPE ALCOHOL DEHYDROGENASE-LIKE"/>
    <property type="match status" value="1"/>
</dbReference>
<dbReference type="PANTHER" id="PTHR42813:SF2">
    <property type="entry name" value="DEHYDROGENASE, ZINC-CONTAINING, PUTATIVE (AFU_ORTHOLOGUE AFUA_2G02810)-RELATED"/>
    <property type="match status" value="1"/>
</dbReference>
<evidence type="ECO:0000256" key="1">
    <source>
        <dbReference type="ARBA" id="ARBA00001947"/>
    </source>
</evidence>
<dbReference type="Gene3D" id="3.90.180.10">
    <property type="entry name" value="Medium-chain alcohol dehydrogenases, catalytic domain"/>
    <property type="match status" value="1"/>
</dbReference>
<dbReference type="InterPro" id="IPR011032">
    <property type="entry name" value="GroES-like_sf"/>
</dbReference>
<protein>
    <recommendedName>
        <fullName evidence="4">Enoyl reductase (ER) domain-containing protein</fullName>
    </recommendedName>
</protein>
<evidence type="ECO:0000259" key="4">
    <source>
        <dbReference type="SMART" id="SM00829"/>
    </source>
</evidence>
<keyword evidence="2" id="KW-0479">Metal-binding</keyword>
<accession>A0A381QS33</accession>
<dbReference type="Gene3D" id="3.40.50.720">
    <property type="entry name" value="NAD(P)-binding Rossmann-like Domain"/>
    <property type="match status" value="1"/>
</dbReference>
<dbReference type="Pfam" id="PF00107">
    <property type="entry name" value="ADH_zinc_N"/>
    <property type="match status" value="1"/>
</dbReference>
<dbReference type="SUPFAM" id="SSF50129">
    <property type="entry name" value="GroES-like"/>
    <property type="match status" value="1"/>
</dbReference>
<dbReference type="InterPro" id="IPR013149">
    <property type="entry name" value="ADH-like_C"/>
</dbReference>
<dbReference type="InterPro" id="IPR036291">
    <property type="entry name" value="NAD(P)-bd_dom_sf"/>
</dbReference>
<keyword evidence="3" id="KW-0862">Zinc</keyword>
<dbReference type="EMBL" id="UINC01001494">
    <property type="protein sequence ID" value="SUZ82175.1"/>
    <property type="molecule type" value="Genomic_DNA"/>
</dbReference>
<reference evidence="5" key="1">
    <citation type="submission" date="2018-05" db="EMBL/GenBank/DDBJ databases">
        <authorList>
            <person name="Lanie J.A."/>
            <person name="Ng W.-L."/>
            <person name="Kazmierczak K.M."/>
            <person name="Andrzejewski T.M."/>
            <person name="Davidsen T.M."/>
            <person name="Wayne K.J."/>
            <person name="Tettelin H."/>
            <person name="Glass J.I."/>
            <person name="Rusch D."/>
            <person name="Podicherti R."/>
            <person name="Tsui H.-C.T."/>
            <person name="Winkler M.E."/>
        </authorList>
    </citation>
    <scope>NUCLEOTIDE SEQUENCE</scope>
</reference>
<dbReference type="SMART" id="SM00829">
    <property type="entry name" value="PKS_ER"/>
    <property type="match status" value="1"/>
</dbReference>
<evidence type="ECO:0000256" key="2">
    <source>
        <dbReference type="ARBA" id="ARBA00022723"/>
    </source>
</evidence>
<dbReference type="Pfam" id="PF08240">
    <property type="entry name" value="ADH_N"/>
    <property type="match status" value="1"/>
</dbReference>
<dbReference type="GO" id="GO:0046872">
    <property type="term" value="F:metal ion binding"/>
    <property type="evidence" value="ECO:0007669"/>
    <property type="project" value="UniProtKB-KW"/>
</dbReference>
<feature type="domain" description="Enoyl reductase (ER)" evidence="4">
    <location>
        <begin position="8"/>
        <end position="346"/>
    </location>
</feature>
<gene>
    <name evidence="5" type="ORF">METZ01_LOCUS35029</name>
</gene>